<dbReference type="InterPro" id="IPR027417">
    <property type="entry name" value="P-loop_NTPase"/>
</dbReference>
<proteinExistence type="predicted"/>
<feature type="non-terminal residue" evidence="1">
    <location>
        <position position="200"/>
    </location>
</feature>
<comment type="caution">
    <text evidence="1">The sequence shown here is derived from an EMBL/GenBank/DDBJ whole genome shotgun (WGS) entry which is preliminary data.</text>
</comment>
<dbReference type="PANTHER" id="PTHR33266:SF1">
    <property type="entry name" value="F-BOX DOMAIN-CONTAINING PROTEIN"/>
    <property type="match status" value="1"/>
</dbReference>
<reference evidence="1" key="1">
    <citation type="submission" date="2021-02" db="EMBL/GenBank/DDBJ databases">
        <authorList>
            <person name="Nowell W R."/>
        </authorList>
    </citation>
    <scope>NUCLEOTIDE SEQUENCE</scope>
    <source>
        <strain evidence="1">Ploen Becks lab</strain>
    </source>
</reference>
<gene>
    <name evidence="1" type="ORF">OXX778_LOCUS21749</name>
</gene>
<dbReference type="EMBL" id="CAJNOC010008336">
    <property type="protein sequence ID" value="CAF1114051.1"/>
    <property type="molecule type" value="Genomic_DNA"/>
</dbReference>
<feature type="non-terminal residue" evidence="1">
    <location>
        <position position="1"/>
    </location>
</feature>
<dbReference type="AlphaFoldDB" id="A0A814Q310"/>
<keyword evidence="2" id="KW-1185">Reference proteome</keyword>
<name>A0A814Q310_9BILA</name>
<evidence type="ECO:0000313" key="2">
    <source>
        <dbReference type="Proteomes" id="UP000663879"/>
    </source>
</evidence>
<dbReference type="PANTHER" id="PTHR33266">
    <property type="entry name" value="CHROMOSOME 15, WHOLE GENOME SHOTGUN SEQUENCE"/>
    <property type="match status" value="1"/>
</dbReference>
<accession>A0A814Q310</accession>
<evidence type="ECO:0000313" key="1">
    <source>
        <dbReference type="EMBL" id="CAF1114051.1"/>
    </source>
</evidence>
<sequence length="200" mass="23314">MNPKIGIDSKTFLSNELKNMIDKYKHNSYYGPFSVICQSNGFGKSRVCASLTENNFYVVFCCLRPKESTGYPKRSILAEKLTSKNTDLKYFRCYFSLFIELLNKTEDDCKQFFEKYDQQENTSSSKHLEELINENYKKFTKKSKITKYCGTKPLLFVFDEASNLCVARDEGSSNFFLIRSILSELKDNMFVLFLDTFTQL</sequence>
<dbReference type="Proteomes" id="UP000663879">
    <property type="component" value="Unassembled WGS sequence"/>
</dbReference>
<dbReference type="Gene3D" id="3.40.50.300">
    <property type="entry name" value="P-loop containing nucleotide triphosphate hydrolases"/>
    <property type="match status" value="1"/>
</dbReference>
<dbReference type="OrthoDB" id="2432117at2759"/>
<organism evidence="1 2">
    <name type="scientific">Brachionus calyciflorus</name>
    <dbReference type="NCBI Taxonomy" id="104777"/>
    <lineage>
        <taxon>Eukaryota</taxon>
        <taxon>Metazoa</taxon>
        <taxon>Spiralia</taxon>
        <taxon>Gnathifera</taxon>
        <taxon>Rotifera</taxon>
        <taxon>Eurotatoria</taxon>
        <taxon>Monogononta</taxon>
        <taxon>Pseudotrocha</taxon>
        <taxon>Ploima</taxon>
        <taxon>Brachionidae</taxon>
        <taxon>Brachionus</taxon>
    </lineage>
</organism>
<protein>
    <submittedName>
        <fullName evidence="1">Uncharacterized protein</fullName>
    </submittedName>
</protein>